<accession>A0A951QAM9</accession>
<proteinExistence type="predicted"/>
<sequence>MKRTQSRLTRRAFLSSLIFLTGLGLAYAPIPGLSQTIAIVSGTELQEPLQALEAKFEQAHPDIQIELKFQGSQDIVNNYIDDKNEFTPAVLIPANGESLTELEERWLAQNSEPPFYGAPQPIVKSILVGIAWSDRGKVLFPNGRFDWQQLESALQKGNWSAIGGDKSWGSIDLVLTDPTRSNSGQLAMGLWAGSRGAGSSTLNSSVLSSPAIASLFKLAKQSVYNPPRSTDTLLQEFITRGPNDADVAVVYESIALHRWKQSTTTQGKPYQIYYIDPTIETVSTAAIAKRNVSQGAANAAQQFLEFLKQPEQQAVFVQYGFRPVNPSVDLRSIPNSPWNQNIPGAEVNPPGVQPTPDRNTLDEIIRLWQRG</sequence>
<name>A0A951QAM9_9CYAN</name>
<dbReference type="PANTHER" id="PTHR30632">
    <property type="entry name" value="MOLYBDATE-BINDING PERIPLASMIC PROTEIN"/>
    <property type="match status" value="1"/>
</dbReference>
<dbReference type="Proteomes" id="UP000757435">
    <property type="component" value="Unassembled WGS sequence"/>
</dbReference>
<dbReference type="AlphaFoldDB" id="A0A951QAM9"/>
<evidence type="ECO:0000313" key="1">
    <source>
        <dbReference type="EMBL" id="MBW4658930.1"/>
    </source>
</evidence>
<gene>
    <name evidence="1" type="ORF">KME15_09660</name>
</gene>
<protein>
    <submittedName>
        <fullName evidence="1">Substrate-binding domain-containing protein</fullName>
    </submittedName>
</protein>
<comment type="caution">
    <text evidence="1">The sequence shown here is derived from an EMBL/GenBank/DDBJ whole genome shotgun (WGS) entry which is preliminary data.</text>
</comment>
<dbReference type="GO" id="GO:0015689">
    <property type="term" value="P:molybdate ion transport"/>
    <property type="evidence" value="ECO:0007669"/>
    <property type="project" value="TreeGrafter"/>
</dbReference>
<organism evidence="1 2">
    <name type="scientific">Drouetiella hepatica Uher 2000/2452</name>
    <dbReference type="NCBI Taxonomy" id="904376"/>
    <lineage>
        <taxon>Bacteria</taxon>
        <taxon>Bacillati</taxon>
        <taxon>Cyanobacteriota</taxon>
        <taxon>Cyanophyceae</taxon>
        <taxon>Oculatellales</taxon>
        <taxon>Oculatellaceae</taxon>
        <taxon>Drouetiella</taxon>
    </lineage>
</organism>
<dbReference type="Pfam" id="PF13531">
    <property type="entry name" value="SBP_bac_11"/>
    <property type="match status" value="1"/>
</dbReference>
<dbReference type="EMBL" id="JAHHHD010000008">
    <property type="protein sequence ID" value="MBW4658930.1"/>
    <property type="molecule type" value="Genomic_DNA"/>
</dbReference>
<dbReference type="SUPFAM" id="SSF53850">
    <property type="entry name" value="Periplasmic binding protein-like II"/>
    <property type="match status" value="1"/>
</dbReference>
<evidence type="ECO:0000313" key="2">
    <source>
        <dbReference type="Proteomes" id="UP000757435"/>
    </source>
</evidence>
<dbReference type="PANTHER" id="PTHR30632:SF0">
    <property type="entry name" value="SULFATE-BINDING PROTEIN"/>
    <property type="match status" value="1"/>
</dbReference>
<dbReference type="InterPro" id="IPR050682">
    <property type="entry name" value="ModA/WtpA"/>
</dbReference>
<reference evidence="1" key="1">
    <citation type="submission" date="2021-05" db="EMBL/GenBank/DDBJ databases">
        <authorList>
            <person name="Pietrasiak N."/>
            <person name="Ward R."/>
            <person name="Stajich J.E."/>
            <person name="Kurbessoian T."/>
        </authorList>
    </citation>
    <scope>NUCLEOTIDE SEQUENCE</scope>
    <source>
        <strain evidence="1">UHER 2000/2452</strain>
    </source>
</reference>
<reference evidence="1" key="2">
    <citation type="journal article" date="2022" name="Microbiol. Resour. Announc.">
        <title>Metagenome Sequencing to Explore Phylogenomics of Terrestrial Cyanobacteria.</title>
        <authorList>
            <person name="Ward R.D."/>
            <person name="Stajich J.E."/>
            <person name="Johansen J.R."/>
            <person name="Huntemann M."/>
            <person name="Clum A."/>
            <person name="Foster B."/>
            <person name="Foster B."/>
            <person name="Roux S."/>
            <person name="Palaniappan K."/>
            <person name="Varghese N."/>
            <person name="Mukherjee S."/>
            <person name="Reddy T.B.K."/>
            <person name="Daum C."/>
            <person name="Copeland A."/>
            <person name="Chen I.A."/>
            <person name="Ivanova N.N."/>
            <person name="Kyrpides N.C."/>
            <person name="Shapiro N."/>
            <person name="Eloe-Fadrosh E.A."/>
            <person name="Pietrasiak N."/>
        </authorList>
    </citation>
    <scope>NUCLEOTIDE SEQUENCE</scope>
    <source>
        <strain evidence="1">UHER 2000/2452</strain>
    </source>
</reference>
<dbReference type="GO" id="GO:0030973">
    <property type="term" value="F:molybdate ion binding"/>
    <property type="evidence" value="ECO:0007669"/>
    <property type="project" value="TreeGrafter"/>
</dbReference>
<dbReference type="Gene3D" id="3.40.190.10">
    <property type="entry name" value="Periplasmic binding protein-like II"/>
    <property type="match status" value="2"/>
</dbReference>